<gene>
    <name evidence="1" type="ORF">RS022_02220</name>
</gene>
<organism evidence="1 2">
    <name type="scientific">Candidatus Phytoplasma rubi</name>
    <dbReference type="NCBI Taxonomy" id="399025"/>
    <lineage>
        <taxon>Bacteria</taxon>
        <taxon>Bacillati</taxon>
        <taxon>Mycoplasmatota</taxon>
        <taxon>Mollicutes</taxon>
        <taxon>Acholeplasmatales</taxon>
        <taxon>Acholeplasmataceae</taxon>
        <taxon>Candidatus Phytoplasma</taxon>
        <taxon>16SrV (Elm yellows group)</taxon>
    </lineage>
</organism>
<evidence type="ECO:0000313" key="1">
    <source>
        <dbReference type="EMBL" id="WAN63189.1"/>
    </source>
</evidence>
<name>A0ABY7BR34_9MOLU</name>
<accession>A0ABY7BR34</accession>
<protein>
    <submittedName>
        <fullName evidence="1">Uncharacterized protein</fullName>
    </submittedName>
</protein>
<dbReference type="EMBL" id="CP114006">
    <property type="protein sequence ID" value="WAN63189.1"/>
    <property type="molecule type" value="Genomic_DNA"/>
</dbReference>
<keyword evidence="2" id="KW-1185">Reference proteome</keyword>
<proteinExistence type="predicted"/>
<sequence>MNQLTNLYFENINIFNHKSLSVNITKNIIFTTCFNKNFNEYMFESHMNLNKYLTDNNYNSQSQKVIRVKINEYLILLYLKNKGITNLYPQS</sequence>
<dbReference type="Proteomes" id="UP001164727">
    <property type="component" value="Chromosome"/>
</dbReference>
<evidence type="ECO:0000313" key="2">
    <source>
        <dbReference type="Proteomes" id="UP001164727"/>
    </source>
</evidence>
<reference evidence="1 2" key="1">
    <citation type="journal article" date="2023" name="Microbiol. Resour. Announc.">
        <title>Complete Genome of 'Candidatus Phytoplasma rubi' RS, a Phytopathogenic Bacterium Associated with Rubus Stunt Disease.</title>
        <authorList>
            <person name="Duckeck D."/>
            <person name="Zubert C."/>
            <person name="Bohm J.W."/>
            <person name="Carminati G."/>
            <person name="Schneider B."/>
            <person name="Kube M."/>
        </authorList>
    </citation>
    <scope>NUCLEOTIDE SEQUENCE [LARGE SCALE GENOMIC DNA]</scope>
    <source>
        <strain evidence="1 2">RS</strain>
    </source>
</reference>